<evidence type="ECO:0000256" key="3">
    <source>
        <dbReference type="ARBA" id="ARBA00024356"/>
    </source>
</evidence>
<dbReference type="PANTHER" id="PTHR34106">
    <property type="entry name" value="GLYCOSIDASE"/>
    <property type="match status" value="1"/>
</dbReference>
<evidence type="ECO:0000313" key="4">
    <source>
        <dbReference type="EMBL" id="RKQ88885.1"/>
    </source>
</evidence>
<dbReference type="PIRSF" id="PIRSF016202">
    <property type="entry name" value="PH1107"/>
    <property type="match status" value="1"/>
</dbReference>
<sequence length="312" mass="35681">MGARPLLKLERLSDRPILEPRPHIPWERAAVFNAAAVLRDGYVHLLYRASDKPFFLDSPEPDPARKFTSVIGYAVGDGIRFERFDEPVLLPYGEDEDWGVEDPRVTEIEGTYAMVYTAFGGRSWFDYRPKIAFSRDLRSWEGRRVLLDEVNKDVALFPERIRGRYALLHRRIPHIWIAFSEDLVRWEDHQILLPTIPGTWESKKVGIGGPPHKTREGWVLFYHAVDEANVYRLGVALLDLEDPTNVLARYPHPVLEPELPWEREGLVPNVVFSCGSVEKDGAYYVYYGAADTVLGVAAQGKDRIVDQLVRLA</sequence>
<dbReference type="Gene3D" id="2.115.10.20">
    <property type="entry name" value="Glycosyl hydrolase domain, family 43"/>
    <property type="match status" value="1"/>
</dbReference>
<dbReference type="Pfam" id="PF04041">
    <property type="entry name" value="Glyco_hydro_130"/>
    <property type="match status" value="1"/>
</dbReference>
<organism evidence="4 5">
    <name type="scientific">Brockia lithotrophica</name>
    <dbReference type="NCBI Taxonomy" id="933949"/>
    <lineage>
        <taxon>Bacteria</taxon>
        <taxon>Bacillati</taxon>
        <taxon>Bacillota</taxon>
        <taxon>Bacilli</taxon>
        <taxon>Bacillales</taxon>
        <taxon>Bacillales Family X. Incertae Sedis</taxon>
        <taxon>Brockia</taxon>
    </lineage>
</organism>
<dbReference type="GO" id="GO:0016787">
    <property type="term" value="F:hydrolase activity"/>
    <property type="evidence" value="ECO:0007669"/>
    <property type="project" value="UniProtKB-KW"/>
</dbReference>
<keyword evidence="4" id="KW-0378">Hydrolase</keyword>
<evidence type="ECO:0000256" key="2">
    <source>
        <dbReference type="ARBA" id="ARBA00022679"/>
    </source>
</evidence>
<dbReference type="SUPFAM" id="SSF75005">
    <property type="entry name" value="Arabinanase/levansucrase/invertase"/>
    <property type="match status" value="1"/>
</dbReference>
<gene>
    <name evidence="4" type="ORF">C7438_0534</name>
</gene>
<name>A0A660L6D4_9BACL</name>
<evidence type="ECO:0000256" key="1">
    <source>
        <dbReference type="ARBA" id="ARBA00022676"/>
    </source>
</evidence>
<accession>A0A660L6D4</accession>
<dbReference type="GO" id="GO:0016757">
    <property type="term" value="F:glycosyltransferase activity"/>
    <property type="evidence" value="ECO:0007669"/>
    <property type="project" value="UniProtKB-KW"/>
</dbReference>
<dbReference type="InterPro" id="IPR007184">
    <property type="entry name" value="Mannoside_phosphorylase"/>
</dbReference>
<proteinExistence type="inferred from homology"/>
<dbReference type="AlphaFoldDB" id="A0A660L6D4"/>
<dbReference type="EMBL" id="RBIJ01000001">
    <property type="protein sequence ID" value="RKQ88885.1"/>
    <property type="molecule type" value="Genomic_DNA"/>
</dbReference>
<keyword evidence="2" id="KW-0808">Transferase</keyword>
<evidence type="ECO:0000313" key="5">
    <source>
        <dbReference type="Proteomes" id="UP000267019"/>
    </source>
</evidence>
<dbReference type="RefSeq" id="WP_252393313.1">
    <property type="nucleotide sequence ID" value="NZ_RBIJ01000001.1"/>
</dbReference>
<comment type="caution">
    <text evidence="4">The sequence shown here is derived from an EMBL/GenBank/DDBJ whole genome shotgun (WGS) entry which is preliminary data.</text>
</comment>
<dbReference type="PANTHER" id="PTHR34106:SF5">
    <property type="entry name" value="GLYCOSIDASE"/>
    <property type="match status" value="1"/>
</dbReference>
<dbReference type="CDD" id="cd18614">
    <property type="entry name" value="GH130"/>
    <property type="match status" value="1"/>
</dbReference>
<dbReference type="InterPro" id="IPR023296">
    <property type="entry name" value="Glyco_hydro_beta-prop_sf"/>
</dbReference>
<comment type="similarity">
    <text evidence="3">Belongs to the glycosyl hydrolase 130 family.</text>
</comment>
<dbReference type="Proteomes" id="UP000267019">
    <property type="component" value="Unassembled WGS sequence"/>
</dbReference>
<keyword evidence="1" id="KW-0328">Glycosyltransferase</keyword>
<reference evidence="4 5" key="1">
    <citation type="submission" date="2018-10" db="EMBL/GenBank/DDBJ databases">
        <title>Genomic Encyclopedia of Type Strains, Phase IV (KMG-IV): sequencing the most valuable type-strain genomes for metagenomic binning, comparative biology and taxonomic classification.</title>
        <authorList>
            <person name="Goeker M."/>
        </authorList>
    </citation>
    <scope>NUCLEOTIDE SEQUENCE [LARGE SCALE GENOMIC DNA]</scope>
    <source>
        <strain evidence="4 5">DSM 22653</strain>
    </source>
</reference>
<keyword evidence="5" id="KW-1185">Reference proteome</keyword>
<protein>
    <submittedName>
        <fullName evidence="4">Putative GH43/DUF377 family glycosyl hydrolase</fullName>
    </submittedName>
</protein>